<protein>
    <recommendedName>
        <fullName evidence="4">Cyanovirin-N domain-containing protein</fullName>
    </recommendedName>
</protein>
<dbReference type="HOGENOM" id="CLU_159455_0_0_1"/>
<evidence type="ECO:0008006" key="4">
    <source>
        <dbReference type="Google" id="ProtNLM"/>
    </source>
</evidence>
<feature type="region of interest" description="Disordered" evidence="1">
    <location>
        <begin position="84"/>
        <end position="130"/>
    </location>
</feature>
<accession>A0A0D0C7I6</accession>
<gene>
    <name evidence="2" type="ORF">GYMLUDRAFT_241347</name>
</gene>
<organism evidence="2 3">
    <name type="scientific">Collybiopsis luxurians FD-317 M1</name>
    <dbReference type="NCBI Taxonomy" id="944289"/>
    <lineage>
        <taxon>Eukaryota</taxon>
        <taxon>Fungi</taxon>
        <taxon>Dikarya</taxon>
        <taxon>Basidiomycota</taxon>
        <taxon>Agaricomycotina</taxon>
        <taxon>Agaricomycetes</taxon>
        <taxon>Agaricomycetidae</taxon>
        <taxon>Agaricales</taxon>
        <taxon>Marasmiineae</taxon>
        <taxon>Omphalotaceae</taxon>
        <taxon>Collybiopsis</taxon>
        <taxon>Collybiopsis luxurians</taxon>
    </lineage>
</organism>
<proteinExistence type="predicted"/>
<evidence type="ECO:0000313" key="3">
    <source>
        <dbReference type="Proteomes" id="UP000053593"/>
    </source>
</evidence>
<name>A0A0D0C7I6_9AGAR</name>
<dbReference type="Proteomes" id="UP000053593">
    <property type="component" value="Unassembled WGS sequence"/>
</dbReference>
<keyword evidence="3" id="KW-1185">Reference proteome</keyword>
<dbReference type="AlphaFoldDB" id="A0A0D0C7I6"/>
<feature type="compositionally biased region" description="Polar residues" evidence="1">
    <location>
        <begin position="99"/>
        <end position="119"/>
    </location>
</feature>
<evidence type="ECO:0000313" key="2">
    <source>
        <dbReference type="EMBL" id="KIK64151.1"/>
    </source>
</evidence>
<evidence type="ECO:0000256" key="1">
    <source>
        <dbReference type="SAM" id="MobiDB-lite"/>
    </source>
</evidence>
<sequence>MPFDRSYQKPRLVNNSLTVKYGGKSLAMDLSSCLGIANDKLVWRGRGGFSAMRNVEYQGRWVKVNLDLSTNIQVKDNRLRFISAPPRVPSAAGRDRPAVSSSAAIGNSHISNTSPTSYEESTHSQPGDKK</sequence>
<feature type="compositionally biased region" description="Basic and acidic residues" evidence="1">
    <location>
        <begin position="120"/>
        <end position="130"/>
    </location>
</feature>
<dbReference type="EMBL" id="KN834762">
    <property type="protein sequence ID" value="KIK64151.1"/>
    <property type="molecule type" value="Genomic_DNA"/>
</dbReference>
<reference evidence="2 3" key="1">
    <citation type="submission" date="2014-04" db="EMBL/GenBank/DDBJ databases">
        <title>Evolutionary Origins and Diversification of the Mycorrhizal Mutualists.</title>
        <authorList>
            <consortium name="DOE Joint Genome Institute"/>
            <consortium name="Mycorrhizal Genomics Consortium"/>
            <person name="Kohler A."/>
            <person name="Kuo A."/>
            <person name="Nagy L.G."/>
            <person name="Floudas D."/>
            <person name="Copeland A."/>
            <person name="Barry K.W."/>
            <person name="Cichocki N."/>
            <person name="Veneault-Fourrey C."/>
            <person name="LaButti K."/>
            <person name="Lindquist E.A."/>
            <person name="Lipzen A."/>
            <person name="Lundell T."/>
            <person name="Morin E."/>
            <person name="Murat C."/>
            <person name="Riley R."/>
            <person name="Ohm R."/>
            <person name="Sun H."/>
            <person name="Tunlid A."/>
            <person name="Henrissat B."/>
            <person name="Grigoriev I.V."/>
            <person name="Hibbett D.S."/>
            <person name="Martin F."/>
        </authorList>
    </citation>
    <scope>NUCLEOTIDE SEQUENCE [LARGE SCALE GENOMIC DNA]</scope>
    <source>
        <strain evidence="2 3">FD-317 M1</strain>
    </source>
</reference>